<proteinExistence type="predicted"/>
<keyword evidence="1" id="KW-0472">Membrane</keyword>
<gene>
    <name evidence="2" type="ORF">SAMN05660337_3460</name>
</gene>
<accession>A0A1G9LN80</accession>
<dbReference type="AlphaFoldDB" id="A0A1G9LN80"/>
<keyword evidence="1" id="KW-0812">Transmembrane</keyword>
<organism evidence="2 3">
    <name type="scientific">Maridesulfovibrio ferrireducens</name>
    <dbReference type="NCBI Taxonomy" id="246191"/>
    <lineage>
        <taxon>Bacteria</taxon>
        <taxon>Pseudomonadati</taxon>
        <taxon>Thermodesulfobacteriota</taxon>
        <taxon>Desulfovibrionia</taxon>
        <taxon>Desulfovibrionales</taxon>
        <taxon>Desulfovibrionaceae</taxon>
        <taxon>Maridesulfovibrio</taxon>
    </lineage>
</organism>
<dbReference type="RefSeq" id="WP_280141315.1">
    <property type="nucleotide sequence ID" value="NZ_FNGA01000007.1"/>
</dbReference>
<reference evidence="3" key="1">
    <citation type="submission" date="2016-10" db="EMBL/GenBank/DDBJ databases">
        <authorList>
            <person name="Varghese N."/>
            <person name="Submissions S."/>
        </authorList>
    </citation>
    <scope>NUCLEOTIDE SEQUENCE [LARGE SCALE GENOMIC DNA]</scope>
    <source>
        <strain evidence="3">DSM 16995</strain>
    </source>
</reference>
<evidence type="ECO:0000256" key="1">
    <source>
        <dbReference type="SAM" id="Phobius"/>
    </source>
</evidence>
<dbReference type="EMBL" id="FNGA01000007">
    <property type="protein sequence ID" value="SDL63398.1"/>
    <property type="molecule type" value="Genomic_DNA"/>
</dbReference>
<evidence type="ECO:0000313" key="2">
    <source>
        <dbReference type="EMBL" id="SDL63398.1"/>
    </source>
</evidence>
<protein>
    <submittedName>
        <fullName evidence="2">Uncharacterized protein</fullName>
    </submittedName>
</protein>
<dbReference type="Proteomes" id="UP000199053">
    <property type="component" value="Unassembled WGS sequence"/>
</dbReference>
<keyword evidence="1" id="KW-1133">Transmembrane helix</keyword>
<name>A0A1G9LN80_9BACT</name>
<feature type="transmembrane region" description="Helical" evidence="1">
    <location>
        <begin position="12"/>
        <end position="37"/>
    </location>
</feature>
<evidence type="ECO:0000313" key="3">
    <source>
        <dbReference type="Proteomes" id="UP000199053"/>
    </source>
</evidence>
<keyword evidence="3" id="KW-1185">Reference proteome</keyword>
<sequence length="44" mass="5046">MMDWWGTLPVFWQGFIIGGVVVPLCIVLIEIVVKMVLSRKVMLK</sequence>